<dbReference type="EMBL" id="JAADJZ010000007">
    <property type="protein sequence ID" value="KAF2873525.1"/>
    <property type="molecule type" value="Genomic_DNA"/>
</dbReference>
<protein>
    <recommendedName>
        <fullName evidence="4">Apple domain-containing protein</fullName>
    </recommendedName>
</protein>
<gene>
    <name evidence="2" type="ORF">BDV95DRAFT_489957</name>
</gene>
<accession>A0A7C8MRW5</accession>
<keyword evidence="3" id="KW-1185">Reference proteome</keyword>
<sequence>MKTASILALALAPSTLARPHVHKRECSPLPSGHGPVPDTDSASGFLSYGALTESAKLAGLPRGYTKAFTNLQGSTQGEGYMVHTILDSYSEDACAKQCDSEDRCLSFNIYYERSPSLNPGANCTDPVSTTLIKCALWGVEISAETATNVGQWRGDFHIVITGSNGYNK</sequence>
<dbReference type="AlphaFoldDB" id="A0A7C8MRW5"/>
<feature type="signal peptide" evidence="1">
    <location>
        <begin position="1"/>
        <end position="17"/>
    </location>
</feature>
<name>A0A7C8MRW5_9PLEO</name>
<feature type="chain" id="PRO_5028912025" description="Apple domain-containing protein" evidence="1">
    <location>
        <begin position="18"/>
        <end position="168"/>
    </location>
</feature>
<dbReference type="PANTHER" id="PTHR36578:SF1">
    <property type="entry name" value="APPLE DOMAIN-CONTAINING PROTEIN"/>
    <property type="match status" value="1"/>
</dbReference>
<dbReference type="PANTHER" id="PTHR36578">
    <property type="entry name" value="CHROMOSOME 15, WHOLE GENOME SHOTGUN SEQUENCE"/>
    <property type="match status" value="1"/>
</dbReference>
<comment type="caution">
    <text evidence="2">The sequence shown here is derived from an EMBL/GenBank/DDBJ whole genome shotgun (WGS) entry which is preliminary data.</text>
</comment>
<proteinExistence type="predicted"/>
<evidence type="ECO:0000313" key="3">
    <source>
        <dbReference type="Proteomes" id="UP000481861"/>
    </source>
</evidence>
<keyword evidence="1" id="KW-0732">Signal</keyword>
<feature type="non-terminal residue" evidence="2">
    <location>
        <position position="168"/>
    </location>
</feature>
<dbReference type="OrthoDB" id="271448at2759"/>
<dbReference type="Proteomes" id="UP000481861">
    <property type="component" value="Unassembled WGS sequence"/>
</dbReference>
<evidence type="ECO:0000313" key="2">
    <source>
        <dbReference type="EMBL" id="KAF2873525.1"/>
    </source>
</evidence>
<organism evidence="2 3">
    <name type="scientific">Massariosphaeria phaeospora</name>
    <dbReference type="NCBI Taxonomy" id="100035"/>
    <lineage>
        <taxon>Eukaryota</taxon>
        <taxon>Fungi</taxon>
        <taxon>Dikarya</taxon>
        <taxon>Ascomycota</taxon>
        <taxon>Pezizomycotina</taxon>
        <taxon>Dothideomycetes</taxon>
        <taxon>Pleosporomycetidae</taxon>
        <taxon>Pleosporales</taxon>
        <taxon>Pleosporales incertae sedis</taxon>
        <taxon>Massariosphaeria</taxon>
    </lineage>
</organism>
<evidence type="ECO:0000256" key="1">
    <source>
        <dbReference type="SAM" id="SignalP"/>
    </source>
</evidence>
<reference evidence="2 3" key="1">
    <citation type="submission" date="2020-01" db="EMBL/GenBank/DDBJ databases">
        <authorList>
            <consortium name="DOE Joint Genome Institute"/>
            <person name="Haridas S."/>
            <person name="Albert R."/>
            <person name="Binder M."/>
            <person name="Bloem J."/>
            <person name="Labutti K."/>
            <person name="Salamov A."/>
            <person name="Andreopoulos B."/>
            <person name="Baker S.E."/>
            <person name="Barry K."/>
            <person name="Bills G."/>
            <person name="Bluhm B.H."/>
            <person name="Cannon C."/>
            <person name="Castanera R."/>
            <person name="Culley D.E."/>
            <person name="Daum C."/>
            <person name="Ezra D."/>
            <person name="Gonzalez J.B."/>
            <person name="Henrissat B."/>
            <person name="Kuo A."/>
            <person name="Liang C."/>
            <person name="Lipzen A."/>
            <person name="Lutzoni F."/>
            <person name="Magnuson J."/>
            <person name="Mondo S."/>
            <person name="Nolan M."/>
            <person name="Ohm R."/>
            <person name="Pangilinan J."/>
            <person name="Park H.-J.H."/>
            <person name="Ramirez L."/>
            <person name="Alfaro M."/>
            <person name="Sun H."/>
            <person name="Tritt A."/>
            <person name="Yoshinaga Y."/>
            <person name="Zwiers L.-H.L."/>
            <person name="Turgeon B.G."/>
            <person name="Goodwin S.B."/>
            <person name="Spatafora J.W."/>
            <person name="Crous P.W."/>
            <person name="Grigoriev I.V."/>
        </authorList>
    </citation>
    <scope>NUCLEOTIDE SEQUENCE [LARGE SCALE GENOMIC DNA]</scope>
    <source>
        <strain evidence="2 3">CBS 611.86</strain>
    </source>
</reference>
<evidence type="ECO:0008006" key="4">
    <source>
        <dbReference type="Google" id="ProtNLM"/>
    </source>
</evidence>